<name>A0ABQ8Y6U2_9EUKA</name>
<feature type="repeat" description="TPR" evidence="3">
    <location>
        <begin position="318"/>
        <end position="351"/>
    </location>
</feature>
<comment type="caution">
    <text evidence="6">The sequence shown here is derived from an EMBL/GenBank/DDBJ whole genome shotgun (WGS) entry which is preliminary data.</text>
</comment>
<dbReference type="InterPro" id="IPR041243">
    <property type="entry name" value="STI1/HOP_DP"/>
</dbReference>
<evidence type="ECO:0000256" key="1">
    <source>
        <dbReference type="ARBA" id="ARBA00022737"/>
    </source>
</evidence>
<feature type="domain" description="STI1" evidence="5">
    <location>
        <begin position="558"/>
        <end position="597"/>
    </location>
</feature>
<dbReference type="Pfam" id="PF00515">
    <property type="entry name" value="TPR_1"/>
    <property type="match status" value="2"/>
</dbReference>
<dbReference type="Proteomes" id="UP001150062">
    <property type="component" value="Unassembled WGS sequence"/>
</dbReference>
<gene>
    <name evidence="6" type="ORF">M0813_24229</name>
</gene>
<evidence type="ECO:0000313" key="7">
    <source>
        <dbReference type="Proteomes" id="UP001150062"/>
    </source>
</evidence>
<dbReference type="PANTHER" id="PTHR45831">
    <property type="entry name" value="LD24721P"/>
    <property type="match status" value="1"/>
</dbReference>
<dbReference type="InterPro" id="IPR047150">
    <property type="entry name" value="SGT"/>
</dbReference>
<keyword evidence="2 3" id="KW-0802">TPR repeat</keyword>
<evidence type="ECO:0000256" key="4">
    <source>
        <dbReference type="SAM" id="MobiDB-lite"/>
    </source>
</evidence>
<evidence type="ECO:0000256" key="2">
    <source>
        <dbReference type="ARBA" id="ARBA00022803"/>
    </source>
</evidence>
<dbReference type="InterPro" id="IPR006636">
    <property type="entry name" value="STI1_HS-bd"/>
</dbReference>
<feature type="repeat" description="TPR" evidence="3">
    <location>
        <begin position="284"/>
        <end position="317"/>
    </location>
</feature>
<feature type="compositionally biased region" description="Basic and acidic residues" evidence="4">
    <location>
        <begin position="210"/>
        <end position="277"/>
    </location>
</feature>
<feature type="repeat" description="TPR" evidence="3">
    <location>
        <begin position="419"/>
        <end position="452"/>
    </location>
</feature>
<accession>A0ABQ8Y6U2</accession>
<dbReference type="Gene3D" id="1.25.40.10">
    <property type="entry name" value="Tetratricopeptide repeat domain"/>
    <property type="match status" value="3"/>
</dbReference>
<dbReference type="InterPro" id="IPR011990">
    <property type="entry name" value="TPR-like_helical_dom_sf"/>
</dbReference>
<dbReference type="Pfam" id="PF13414">
    <property type="entry name" value="TPR_11"/>
    <property type="match status" value="1"/>
</dbReference>
<dbReference type="InterPro" id="IPR019734">
    <property type="entry name" value="TPR_rpt"/>
</dbReference>
<keyword evidence="7" id="KW-1185">Reference proteome</keyword>
<dbReference type="SUPFAM" id="SSF48452">
    <property type="entry name" value="TPR-like"/>
    <property type="match status" value="1"/>
</dbReference>
<dbReference type="PANTHER" id="PTHR45831:SF2">
    <property type="entry name" value="LD24721P"/>
    <property type="match status" value="1"/>
</dbReference>
<protein>
    <submittedName>
        <fullName evidence="6">Hsp70-hsp90 organizing protein</fullName>
    </submittedName>
</protein>
<feature type="repeat" description="TPR" evidence="3">
    <location>
        <begin position="39"/>
        <end position="72"/>
    </location>
</feature>
<dbReference type="EMBL" id="JAOAOG010000205">
    <property type="protein sequence ID" value="KAJ6240516.1"/>
    <property type="molecule type" value="Genomic_DNA"/>
</dbReference>
<keyword evidence="1" id="KW-0677">Repeat</keyword>
<dbReference type="Gene3D" id="1.10.260.100">
    <property type="match status" value="2"/>
</dbReference>
<evidence type="ECO:0000313" key="6">
    <source>
        <dbReference type="EMBL" id="KAJ6240516.1"/>
    </source>
</evidence>
<feature type="domain" description="STI1" evidence="5">
    <location>
        <begin position="153"/>
        <end position="192"/>
    </location>
</feature>
<evidence type="ECO:0000256" key="3">
    <source>
        <dbReference type="PROSITE-ProRule" id="PRU00339"/>
    </source>
</evidence>
<feature type="repeat" description="TPR" evidence="3">
    <location>
        <begin position="359"/>
        <end position="392"/>
    </location>
</feature>
<dbReference type="SMART" id="SM00727">
    <property type="entry name" value="STI1"/>
    <property type="match status" value="2"/>
</dbReference>
<proteinExistence type="predicted"/>
<feature type="repeat" description="TPR" evidence="3">
    <location>
        <begin position="5"/>
        <end position="38"/>
    </location>
</feature>
<dbReference type="Pfam" id="PF13432">
    <property type="entry name" value="TPR_16"/>
    <property type="match status" value="1"/>
</dbReference>
<dbReference type="Pfam" id="PF17830">
    <property type="entry name" value="STI1-HOP_DP"/>
    <property type="match status" value="2"/>
</dbReference>
<reference evidence="6" key="1">
    <citation type="submission" date="2022-08" db="EMBL/GenBank/DDBJ databases">
        <title>Novel sulfate-reducing endosymbionts in the free-living metamonad Anaeramoeba.</title>
        <authorList>
            <person name="Jerlstrom-Hultqvist J."/>
            <person name="Cepicka I."/>
            <person name="Gallot-Lavallee L."/>
            <person name="Salas-Leiva D."/>
            <person name="Curtis B.A."/>
            <person name="Zahonova K."/>
            <person name="Pipaliya S."/>
            <person name="Dacks J."/>
            <person name="Roger A.J."/>
        </authorList>
    </citation>
    <scope>NUCLEOTIDE SEQUENCE</scope>
    <source>
        <strain evidence="6">Schooner1</strain>
    </source>
</reference>
<sequence length="608" mass="71595">MNEKAEQLKKEGTDFWRKKDYQKAAEKFEEAIKFAPDNHVLYSNTSGAYVALKNYEKALEFAEKCVEIKPDWFKSHSRKATALYYLHRYSKATKSYEKGIELAPENKQMKTDLEKCKNAMMKQQQQGQQQMFQMQQMFQVLYTEKIWDLIKGNKKTASYMEDKTFVEMIKHIQKDQNAMQQYISDPRLMDVISLIMGIDPNMRPQPETQEEPKTKTEEKPKETEKEKEKIEEKIVVEEKEEKEEKKMDIEKQEEQKETKTEKIVEEEVEKDTENKENKIDVNKSNDLKSQGNKLFSKKKFNEAIEFYEKAIECNPNNILLYNNKAAAYIEMGEFETAYKLCEQAIEIGRNTRATYEDVAKVYCRMGNGYKRQEKLEKSIEMYKKALTEHRSASILKLLRSTEKEKEEKDRLLYIDPEKAVEAKNEGNKHFKKNDFPEAIKFYTEAIKRDPKNPIYYSNRAAAYTKLGSIPQAEKDCDYILEHLDPKFVKAFTRKGFLFLLTKQYNKAMKIYQEALEIDPKNKEASNGLTKTIRAIQLEQQKTQNGEVDEEKIKRAMSDPEIRQILSDPLFRKILDDINNDPRAREKHLQDPLVRDKISKLMQAGVIKY</sequence>
<organism evidence="6 7">
    <name type="scientific">Anaeramoeba flamelloides</name>
    <dbReference type="NCBI Taxonomy" id="1746091"/>
    <lineage>
        <taxon>Eukaryota</taxon>
        <taxon>Metamonada</taxon>
        <taxon>Anaeramoebidae</taxon>
        <taxon>Anaeramoeba</taxon>
    </lineage>
</organism>
<evidence type="ECO:0000259" key="5">
    <source>
        <dbReference type="SMART" id="SM00727"/>
    </source>
</evidence>
<feature type="repeat" description="TPR" evidence="3">
    <location>
        <begin position="73"/>
        <end position="106"/>
    </location>
</feature>
<feature type="region of interest" description="Disordered" evidence="4">
    <location>
        <begin position="199"/>
        <end position="277"/>
    </location>
</feature>
<dbReference type="PROSITE" id="PS50293">
    <property type="entry name" value="TPR_REGION"/>
    <property type="match status" value="1"/>
</dbReference>
<dbReference type="PROSITE" id="PS50005">
    <property type="entry name" value="TPR"/>
    <property type="match status" value="8"/>
</dbReference>
<feature type="repeat" description="TPR" evidence="3">
    <location>
        <begin position="488"/>
        <end position="521"/>
    </location>
</feature>
<dbReference type="Pfam" id="PF13424">
    <property type="entry name" value="TPR_12"/>
    <property type="match status" value="1"/>
</dbReference>
<dbReference type="SMART" id="SM00028">
    <property type="entry name" value="TPR"/>
    <property type="match status" value="9"/>
</dbReference>